<evidence type="ECO:0000313" key="2">
    <source>
        <dbReference type="Proteomes" id="UP000887116"/>
    </source>
</evidence>
<evidence type="ECO:0000313" key="1">
    <source>
        <dbReference type="EMBL" id="GFR28145.1"/>
    </source>
</evidence>
<gene>
    <name evidence="1" type="primary">AVEN_105933_1</name>
    <name evidence="1" type="ORF">TNCT_55521</name>
</gene>
<dbReference type="Proteomes" id="UP000887116">
    <property type="component" value="Unassembled WGS sequence"/>
</dbReference>
<comment type="caution">
    <text evidence="1">The sequence shown here is derived from an EMBL/GenBank/DDBJ whole genome shotgun (WGS) entry which is preliminary data.</text>
</comment>
<protein>
    <submittedName>
        <fullName evidence="1">Uncharacterized protein</fullName>
    </submittedName>
</protein>
<accession>A0A8X6HTD5</accession>
<sequence>MLLSDCMNILNTKDLKELWLKTTNLFNGISLRNFIAHGNPLLESFGRLLDPNDLPFELVGKMLNLVSDEPTIDCMQQILDKTEYQFTRFIKLMEDDKDEQFKDLRQKIKECKRWKDYALLIPM</sequence>
<name>A0A8X6HTD5_TRICU</name>
<dbReference type="OrthoDB" id="6430813at2759"/>
<keyword evidence="2" id="KW-1185">Reference proteome</keyword>
<dbReference type="AlphaFoldDB" id="A0A8X6HTD5"/>
<proteinExistence type="predicted"/>
<dbReference type="EMBL" id="BMAO01009032">
    <property type="protein sequence ID" value="GFR28145.1"/>
    <property type="molecule type" value="Genomic_DNA"/>
</dbReference>
<organism evidence="1 2">
    <name type="scientific">Trichonephila clavata</name>
    <name type="common">Joro spider</name>
    <name type="synonym">Nephila clavata</name>
    <dbReference type="NCBI Taxonomy" id="2740835"/>
    <lineage>
        <taxon>Eukaryota</taxon>
        <taxon>Metazoa</taxon>
        <taxon>Ecdysozoa</taxon>
        <taxon>Arthropoda</taxon>
        <taxon>Chelicerata</taxon>
        <taxon>Arachnida</taxon>
        <taxon>Araneae</taxon>
        <taxon>Araneomorphae</taxon>
        <taxon>Entelegynae</taxon>
        <taxon>Araneoidea</taxon>
        <taxon>Nephilidae</taxon>
        <taxon>Trichonephila</taxon>
    </lineage>
</organism>
<reference evidence="1" key="1">
    <citation type="submission" date="2020-07" db="EMBL/GenBank/DDBJ databases">
        <title>Multicomponent nature underlies the extraordinary mechanical properties of spider dragline silk.</title>
        <authorList>
            <person name="Kono N."/>
            <person name="Nakamura H."/>
            <person name="Mori M."/>
            <person name="Yoshida Y."/>
            <person name="Ohtoshi R."/>
            <person name="Malay A.D."/>
            <person name="Moran D.A.P."/>
            <person name="Tomita M."/>
            <person name="Numata K."/>
            <person name="Arakawa K."/>
        </authorList>
    </citation>
    <scope>NUCLEOTIDE SEQUENCE</scope>
</reference>